<comment type="caution">
    <text evidence="2">The sequence shown here is derived from an EMBL/GenBank/DDBJ whole genome shotgun (WGS) entry which is preliminary data.</text>
</comment>
<gene>
    <name evidence="2" type="ORF">J2S19_000854</name>
</gene>
<protein>
    <submittedName>
        <fullName evidence="2">Uncharacterized protein</fullName>
    </submittedName>
</protein>
<dbReference type="Proteomes" id="UP001234495">
    <property type="component" value="Unassembled WGS sequence"/>
</dbReference>
<reference evidence="2 3" key="1">
    <citation type="submission" date="2023-07" db="EMBL/GenBank/DDBJ databases">
        <title>Genomic Encyclopedia of Type Strains, Phase IV (KMG-IV): sequencing the most valuable type-strain genomes for metagenomic binning, comparative biology and taxonomic classification.</title>
        <authorList>
            <person name="Goeker M."/>
        </authorList>
    </citation>
    <scope>NUCLEOTIDE SEQUENCE [LARGE SCALE GENOMIC DNA]</scope>
    <source>
        <strain evidence="2 3">DSM 29005</strain>
    </source>
</reference>
<name>A0ABT9ZBG2_9BACI</name>
<accession>A0ABT9ZBG2</accession>
<evidence type="ECO:0000313" key="2">
    <source>
        <dbReference type="EMBL" id="MDQ0229602.1"/>
    </source>
</evidence>
<feature type="compositionally biased region" description="Low complexity" evidence="1">
    <location>
        <begin position="40"/>
        <end position="54"/>
    </location>
</feature>
<evidence type="ECO:0000313" key="3">
    <source>
        <dbReference type="Proteomes" id="UP001234495"/>
    </source>
</evidence>
<keyword evidence="3" id="KW-1185">Reference proteome</keyword>
<organism evidence="2 3">
    <name type="scientific">Metabacillus malikii</name>
    <dbReference type="NCBI Taxonomy" id="1504265"/>
    <lineage>
        <taxon>Bacteria</taxon>
        <taxon>Bacillati</taxon>
        <taxon>Bacillota</taxon>
        <taxon>Bacilli</taxon>
        <taxon>Bacillales</taxon>
        <taxon>Bacillaceae</taxon>
        <taxon>Metabacillus</taxon>
    </lineage>
</organism>
<evidence type="ECO:0000256" key="1">
    <source>
        <dbReference type="SAM" id="MobiDB-lite"/>
    </source>
</evidence>
<sequence length="66" mass="7301">MKPNLAVALGKNRLHRANEAVFDAGFEKKRLHRPYEDTLSETPLSLTSSSTSPTHPAGAPHFHHNN</sequence>
<feature type="region of interest" description="Disordered" evidence="1">
    <location>
        <begin position="29"/>
        <end position="66"/>
    </location>
</feature>
<dbReference type="EMBL" id="JAUSUD010000003">
    <property type="protein sequence ID" value="MDQ0229602.1"/>
    <property type="molecule type" value="Genomic_DNA"/>
</dbReference>
<proteinExistence type="predicted"/>